<proteinExistence type="predicted"/>
<dbReference type="EMBL" id="JAAIUW010000004">
    <property type="protein sequence ID" value="KAF7835888.1"/>
    <property type="molecule type" value="Genomic_DNA"/>
</dbReference>
<feature type="region of interest" description="Disordered" evidence="1">
    <location>
        <begin position="15"/>
        <end position="38"/>
    </location>
</feature>
<dbReference type="Proteomes" id="UP000634136">
    <property type="component" value="Unassembled WGS sequence"/>
</dbReference>
<protein>
    <submittedName>
        <fullName evidence="2">Uncharacterized protein</fullName>
    </submittedName>
</protein>
<dbReference type="AlphaFoldDB" id="A0A834X1L6"/>
<reference evidence="2" key="1">
    <citation type="submission" date="2020-09" db="EMBL/GenBank/DDBJ databases">
        <title>Genome-Enabled Discovery of Anthraquinone Biosynthesis in Senna tora.</title>
        <authorList>
            <person name="Kang S.-H."/>
            <person name="Pandey R.P."/>
            <person name="Lee C.-M."/>
            <person name="Sim J.-S."/>
            <person name="Jeong J.-T."/>
            <person name="Choi B.-S."/>
            <person name="Jung M."/>
            <person name="Ginzburg D."/>
            <person name="Zhao K."/>
            <person name="Won S.Y."/>
            <person name="Oh T.-J."/>
            <person name="Yu Y."/>
            <person name="Kim N.-H."/>
            <person name="Lee O.R."/>
            <person name="Lee T.-H."/>
            <person name="Bashyal P."/>
            <person name="Kim T.-S."/>
            <person name="Lee W.-H."/>
            <person name="Kawkins C."/>
            <person name="Kim C.-K."/>
            <person name="Kim J.S."/>
            <person name="Ahn B.O."/>
            <person name="Rhee S.Y."/>
            <person name="Sohng J.K."/>
        </authorList>
    </citation>
    <scope>NUCLEOTIDE SEQUENCE</scope>
    <source>
        <tissue evidence="2">Leaf</tissue>
    </source>
</reference>
<feature type="compositionally biased region" description="Acidic residues" evidence="1">
    <location>
        <begin position="22"/>
        <end position="31"/>
    </location>
</feature>
<accession>A0A834X1L6</accession>
<sequence>MLMILRLKVNYETDGLSPVVEDNGDQEDEENYETHGEVRKEGDRIALWLTSMQKNDGDEAEVAATEMKQEAQM</sequence>
<gene>
    <name evidence="2" type="ORF">G2W53_010747</name>
</gene>
<keyword evidence="3" id="KW-1185">Reference proteome</keyword>
<evidence type="ECO:0000256" key="1">
    <source>
        <dbReference type="SAM" id="MobiDB-lite"/>
    </source>
</evidence>
<organism evidence="2 3">
    <name type="scientific">Senna tora</name>
    <dbReference type="NCBI Taxonomy" id="362788"/>
    <lineage>
        <taxon>Eukaryota</taxon>
        <taxon>Viridiplantae</taxon>
        <taxon>Streptophyta</taxon>
        <taxon>Embryophyta</taxon>
        <taxon>Tracheophyta</taxon>
        <taxon>Spermatophyta</taxon>
        <taxon>Magnoliopsida</taxon>
        <taxon>eudicotyledons</taxon>
        <taxon>Gunneridae</taxon>
        <taxon>Pentapetalae</taxon>
        <taxon>rosids</taxon>
        <taxon>fabids</taxon>
        <taxon>Fabales</taxon>
        <taxon>Fabaceae</taxon>
        <taxon>Caesalpinioideae</taxon>
        <taxon>Cassia clade</taxon>
        <taxon>Senna</taxon>
    </lineage>
</organism>
<name>A0A834X1L6_9FABA</name>
<comment type="caution">
    <text evidence="2">The sequence shown here is derived from an EMBL/GenBank/DDBJ whole genome shotgun (WGS) entry which is preliminary data.</text>
</comment>
<evidence type="ECO:0000313" key="3">
    <source>
        <dbReference type="Proteomes" id="UP000634136"/>
    </source>
</evidence>
<evidence type="ECO:0000313" key="2">
    <source>
        <dbReference type="EMBL" id="KAF7835888.1"/>
    </source>
</evidence>